<evidence type="ECO:0000259" key="4">
    <source>
        <dbReference type="PROSITE" id="PS00745"/>
    </source>
</evidence>
<dbReference type="InterPro" id="IPR045853">
    <property type="entry name" value="Pep_chain_release_fac_I_sf"/>
</dbReference>
<dbReference type="PANTHER" id="PTHR43804">
    <property type="entry name" value="LD18447P"/>
    <property type="match status" value="1"/>
</dbReference>
<comment type="similarity">
    <text evidence="1">Belongs to the prokaryotic/mitochondrial release factor family.</text>
</comment>
<dbReference type="Gene3D" id="3.30.160.20">
    <property type="match status" value="1"/>
</dbReference>
<reference evidence="5" key="1">
    <citation type="submission" date="2021-01" db="EMBL/GenBank/DDBJ databases">
        <authorList>
            <person name="Corre E."/>
            <person name="Pelletier E."/>
            <person name="Niang G."/>
            <person name="Scheremetjew M."/>
            <person name="Finn R."/>
            <person name="Kale V."/>
            <person name="Holt S."/>
            <person name="Cochrane G."/>
            <person name="Meng A."/>
            <person name="Brown T."/>
            <person name="Cohen L."/>
        </authorList>
    </citation>
    <scope>NUCLEOTIDE SEQUENCE</scope>
    <source>
        <strain evidence="5">CCMP441</strain>
        <strain evidence="6">CCMP644</strain>
    </source>
</reference>
<gene>
    <name evidence="6" type="ORF">HAND00432_LOCUS31207</name>
    <name evidence="5" type="ORF">HAND1043_LOCUS96</name>
</gene>
<dbReference type="SUPFAM" id="SSF75620">
    <property type="entry name" value="Release factor"/>
    <property type="match status" value="1"/>
</dbReference>
<keyword evidence="2" id="KW-0648">Protein biosynthesis</keyword>
<organism evidence="5">
    <name type="scientific">Hemiselmis andersenii</name>
    <name type="common">Cryptophyte alga</name>
    <dbReference type="NCBI Taxonomy" id="464988"/>
    <lineage>
        <taxon>Eukaryota</taxon>
        <taxon>Cryptophyceae</taxon>
        <taxon>Cryptomonadales</taxon>
        <taxon>Hemiselmidaceae</taxon>
        <taxon>Hemiselmis</taxon>
    </lineage>
</organism>
<dbReference type="EMBL" id="HBFK01000124">
    <property type="protein sequence ID" value="CAD8733605.1"/>
    <property type="molecule type" value="Transcribed_RNA"/>
</dbReference>
<dbReference type="Pfam" id="PF00472">
    <property type="entry name" value="RF-1"/>
    <property type="match status" value="1"/>
</dbReference>
<feature type="domain" description="Prokaryotic-type class I peptide chain release factors" evidence="4">
    <location>
        <begin position="296"/>
        <end position="312"/>
    </location>
</feature>
<dbReference type="EMBL" id="HBFX01051764">
    <property type="protein sequence ID" value="CAD8980197.1"/>
    <property type="molecule type" value="Transcribed_RNA"/>
</dbReference>
<dbReference type="InterPro" id="IPR004373">
    <property type="entry name" value="RF-1"/>
</dbReference>
<dbReference type="AlphaFoldDB" id="A0A6U2GK04"/>
<dbReference type="InterPro" id="IPR050057">
    <property type="entry name" value="Prokaryotic/Mito_RF"/>
</dbReference>
<dbReference type="PROSITE" id="PS00745">
    <property type="entry name" value="RF_PROK_I"/>
    <property type="match status" value="1"/>
</dbReference>
<evidence type="ECO:0000256" key="3">
    <source>
        <dbReference type="SAM" id="SignalP"/>
    </source>
</evidence>
<evidence type="ECO:0000313" key="6">
    <source>
        <dbReference type="EMBL" id="CAD8980197.1"/>
    </source>
</evidence>
<feature type="chain" id="PRO_5035585354" description="Prokaryotic-type class I peptide chain release factors domain-containing protein" evidence="3">
    <location>
        <begin position="29"/>
        <end position="425"/>
    </location>
</feature>
<dbReference type="Gene3D" id="6.10.140.1950">
    <property type="match status" value="1"/>
</dbReference>
<dbReference type="InterPro" id="IPR005139">
    <property type="entry name" value="PCRF"/>
</dbReference>
<dbReference type="PANTHER" id="PTHR43804:SF8">
    <property type="entry name" value="PEPTIDE CHAIN RELEASE FACTOR APG3, CHLOROPLASTIC"/>
    <property type="match status" value="1"/>
</dbReference>
<evidence type="ECO:0000256" key="2">
    <source>
        <dbReference type="ARBA" id="ARBA00022917"/>
    </source>
</evidence>
<dbReference type="GO" id="GO:0005737">
    <property type="term" value="C:cytoplasm"/>
    <property type="evidence" value="ECO:0007669"/>
    <property type="project" value="UniProtKB-ARBA"/>
</dbReference>
<dbReference type="Gene3D" id="3.30.70.1660">
    <property type="match status" value="2"/>
</dbReference>
<proteinExistence type="inferred from homology"/>
<sequence length="425" mass="47218">MFGGSRNDGRMIAVTALAGAALLECASAFSLHGAATTSFVSRPVAALSLQPNLRAAVPAIGRQARRTAVRMADESIVKRLQDVSNQFDELTTMLGDPELANDTKEMLRITKQRASLEPVVEVYNQWKTANEELEGAKEMFNEAGDDADMREMAREEVKELEASIEGMEAELKVLLLPKDPLDDKDVMLEIRAGTGGDEANIWARDLQEVYTKFCKTTGWQVQIMEESDSTAIISVKGDNVYSKLKWEAGVHRVQRVPATETQGRVHTSTATVAIMPEADEVTVKINPDEIRMSTARSSGAGGQNVNKVESAIDLLHIPTGIRVFCQQERSQLKNKELAMSILRTKLFDLELEARNAEMYKQRKDQVGTGSRSEKIRTYNWKDGRCSDHRLGKNFPLNDFMAGSIDGMISECIFKDQQEKLAQLND</sequence>
<name>A0A6U2GK04_HEMAN</name>
<dbReference type="InterPro" id="IPR000352">
    <property type="entry name" value="Pep_chain_release_fac_I"/>
</dbReference>
<dbReference type="FunFam" id="3.30.160.20:FF:000004">
    <property type="entry name" value="Peptide chain release factor 1"/>
    <property type="match status" value="1"/>
</dbReference>
<dbReference type="SMART" id="SM00937">
    <property type="entry name" value="PCRF"/>
    <property type="match status" value="1"/>
</dbReference>
<accession>A0A6U2GK04</accession>
<protein>
    <recommendedName>
        <fullName evidence="4">Prokaryotic-type class I peptide chain release factors domain-containing protein</fullName>
    </recommendedName>
</protein>
<evidence type="ECO:0000313" key="5">
    <source>
        <dbReference type="EMBL" id="CAD8733605.1"/>
    </source>
</evidence>
<dbReference type="NCBIfam" id="NF001859">
    <property type="entry name" value="PRK00591.1"/>
    <property type="match status" value="1"/>
</dbReference>
<dbReference type="FunFam" id="3.30.70.1660:FF:000002">
    <property type="entry name" value="Peptide chain release factor 1"/>
    <property type="match status" value="1"/>
</dbReference>
<dbReference type="NCBIfam" id="TIGR00019">
    <property type="entry name" value="prfA"/>
    <property type="match status" value="1"/>
</dbReference>
<dbReference type="GO" id="GO:0016149">
    <property type="term" value="F:translation release factor activity, codon specific"/>
    <property type="evidence" value="ECO:0007669"/>
    <property type="project" value="InterPro"/>
</dbReference>
<feature type="signal peptide" evidence="3">
    <location>
        <begin position="1"/>
        <end position="28"/>
    </location>
</feature>
<dbReference type="Pfam" id="PF03462">
    <property type="entry name" value="PCRF"/>
    <property type="match status" value="1"/>
</dbReference>
<keyword evidence="3" id="KW-0732">Signal</keyword>
<evidence type="ECO:0000256" key="1">
    <source>
        <dbReference type="ARBA" id="ARBA00010835"/>
    </source>
</evidence>